<evidence type="ECO:0000256" key="2">
    <source>
        <dbReference type="ARBA" id="ARBA00021393"/>
    </source>
</evidence>
<feature type="region of interest" description="Disordered" evidence="5">
    <location>
        <begin position="775"/>
        <end position="795"/>
    </location>
</feature>
<feature type="compositionally biased region" description="Acidic residues" evidence="5">
    <location>
        <begin position="12"/>
        <end position="25"/>
    </location>
</feature>
<dbReference type="Gene3D" id="3.90.70.10">
    <property type="entry name" value="Cysteine proteinases"/>
    <property type="match status" value="2"/>
</dbReference>
<proteinExistence type="inferred from homology"/>
<dbReference type="GO" id="GO:0005634">
    <property type="term" value="C:nucleus"/>
    <property type="evidence" value="ECO:0007669"/>
    <property type="project" value="TreeGrafter"/>
</dbReference>
<comment type="similarity">
    <text evidence="1">Belongs to the peptidase C19 family.</text>
</comment>
<feature type="domain" description="USP" evidence="7">
    <location>
        <begin position="178"/>
        <end position="769"/>
    </location>
</feature>
<evidence type="ECO:0000256" key="3">
    <source>
        <dbReference type="ARBA" id="ARBA00031500"/>
    </source>
</evidence>
<dbReference type="GO" id="GO:0031647">
    <property type="term" value="P:regulation of protein stability"/>
    <property type="evidence" value="ECO:0007669"/>
    <property type="project" value="TreeGrafter"/>
</dbReference>
<dbReference type="GO" id="GO:0005829">
    <property type="term" value="C:cytosol"/>
    <property type="evidence" value="ECO:0007669"/>
    <property type="project" value="TreeGrafter"/>
</dbReference>
<sequence>MMEGSSPTNGESESDYADQVEEMEEDKARSEATFRYTVKNFSKMKRRQFSPPCYVRTLPWTILVEPCMEQMEDGSRSKVFGFYLQCNEKSESPWRCYATADLRLLACQEGHKPFSRKIHHLFCNEHKNWGFKCFMRWQDVLDSDKGFLKDDSITLEVHVMADAPHGVNWDSKKHTGYVGLKNQGATNYMNSLLQTFYFINQLREAVYKMPTESDDSSESVALAVQRIFHDLQFSDYSVDAKKLTETFGWGTLDSYTQYDVREFLYRLLHDLERKMKGTCVENTVPKLFESKMESFIKFPNSDCKSTRADTFYDIQLNINGKKNIYESFDDYLSIETLKGKSGLEEVEKGVSFLSFSPVLPLNLRRFQYDQVTKCSVKCNDRFEFYEKINLGKYLPNKEATNADYRLHAVLVHNGDNYGSQWVVFINPVGDFKWYKFDDEVVSRCTTEEAIEDNYGGQGVKACTNAYMLVYMSEYSFFLGSDAQSLFSCRQTESAHSNTSIMQRLREIEDNQKTMTQTMKRTNVNQQLMLTESKKNRVPRPPHFPLNSLRDFIDVNQINDEQFNNLVVYYKSLGGFTLDEAVTVSLNETMTEHVISQLTWFGDRHGTEALKTSKVTSAIYVYESFDDYLNIETLKGKNGLEEVEKGLSFLSFPPVLLLHLSRFQYDRGTMCSMKCNDRFEFSERINLGKYLQNEEFTNADYRLYAVLVHSGDNHGGHYVVFINPAGDGEWYKFDDDVVSRCTKEEAIEHNYGGQGVKPCTNAYMLVYMSERSQSSLDSDAHFPDSCGQTESAPSNT</sequence>
<dbReference type="InterPro" id="IPR008974">
    <property type="entry name" value="TRAF-like"/>
</dbReference>
<evidence type="ECO:0000256" key="4">
    <source>
        <dbReference type="ARBA" id="ARBA00031508"/>
    </source>
</evidence>
<dbReference type="PROSITE" id="PS00973">
    <property type="entry name" value="USP_2"/>
    <property type="match status" value="1"/>
</dbReference>
<keyword evidence="8" id="KW-1185">Reference proteome</keyword>
<dbReference type="SUPFAM" id="SSF54001">
    <property type="entry name" value="Cysteine proteinases"/>
    <property type="match status" value="2"/>
</dbReference>
<evidence type="ECO:0000313" key="9">
    <source>
        <dbReference type="RefSeq" id="XP_026673907.1"/>
    </source>
</evidence>
<name>A0AAJ7SAJ7_9HYME</name>
<dbReference type="SUPFAM" id="SSF49599">
    <property type="entry name" value="TRAF domain-like"/>
    <property type="match status" value="1"/>
</dbReference>
<dbReference type="InterPro" id="IPR018200">
    <property type="entry name" value="USP_CS"/>
</dbReference>
<dbReference type="Pfam" id="PF22486">
    <property type="entry name" value="MATH_2"/>
    <property type="match status" value="1"/>
</dbReference>
<dbReference type="PANTHER" id="PTHR24006">
    <property type="entry name" value="UBIQUITIN CARBOXYL-TERMINAL HYDROLASE"/>
    <property type="match status" value="1"/>
</dbReference>
<dbReference type="Gene3D" id="2.60.210.10">
    <property type="entry name" value="Apoptosis, Tumor Necrosis Factor Receptor Associated Protein 2, Chain A"/>
    <property type="match status" value="1"/>
</dbReference>
<organism evidence="8 9">
    <name type="scientific">Ceratina calcarata</name>
    <dbReference type="NCBI Taxonomy" id="156304"/>
    <lineage>
        <taxon>Eukaryota</taxon>
        <taxon>Metazoa</taxon>
        <taxon>Ecdysozoa</taxon>
        <taxon>Arthropoda</taxon>
        <taxon>Hexapoda</taxon>
        <taxon>Insecta</taxon>
        <taxon>Pterygota</taxon>
        <taxon>Neoptera</taxon>
        <taxon>Endopterygota</taxon>
        <taxon>Hymenoptera</taxon>
        <taxon>Apocrita</taxon>
        <taxon>Aculeata</taxon>
        <taxon>Apoidea</taxon>
        <taxon>Anthophila</taxon>
        <taxon>Apidae</taxon>
        <taxon>Ceratina</taxon>
        <taxon>Zadontomerus</taxon>
    </lineage>
</organism>
<accession>A0AAJ7SAJ7</accession>
<gene>
    <name evidence="9" type="primary">LOC113465007</name>
</gene>
<dbReference type="Pfam" id="PF00443">
    <property type="entry name" value="UCH"/>
    <property type="match status" value="2"/>
</dbReference>
<dbReference type="InterPro" id="IPR050164">
    <property type="entry name" value="Peptidase_C19"/>
</dbReference>
<evidence type="ECO:0000313" key="8">
    <source>
        <dbReference type="Proteomes" id="UP000694925"/>
    </source>
</evidence>
<feature type="compositionally biased region" description="Polar residues" evidence="5">
    <location>
        <begin position="785"/>
        <end position="795"/>
    </location>
</feature>
<protein>
    <recommendedName>
        <fullName evidence="2">Ubiquitin carboxyl-terminal hydrolase 7</fullName>
    </recommendedName>
    <alternativeName>
        <fullName evidence="4">Ubiquitin thioesterase 7</fullName>
    </alternativeName>
    <alternativeName>
        <fullName evidence="3">Ubiquitin-specific-processing protease 7</fullName>
    </alternativeName>
</protein>
<dbReference type="InterPro" id="IPR002083">
    <property type="entry name" value="MATH/TRAF_dom"/>
</dbReference>
<dbReference type="PROSITE" id="PS50144">
    <property type="entry name" value="MATH"/>
    <property type="match status" value="1"/>
</dbReference>
<dbReference type="RefSeq" id="XP_026673907.1">
    <property type="nucleotide sequence ID" value="XM_026818106.1"/>
</dbReference>
<evidence type="ECO:0000259" key="6">
    <source>
        <dbReference type="PROSITE" id="PS50144"/>
    </source>
</evidence>
<dbReference type="GeneID" id="113465007"/>
<dbReference type="InterPro" id="IPR001394">
    <property type="entry name" value="Peptidase_C19_UCH"/>
</dbReference>
<dbReference type="InterPro" id="IPR038765">
    <property type="entry name" value="Papain-like_cys_pep_sf"/>
</dbReference>
<dbReference type="AlphaFoldDB" id="A0AAJ7SAJ7"/>
<dbReference type="PROSITE" id="PS50235">
    <property type="entry name" value="USP_3"/>
    <property type="match status" value="1"/>
</dbReference>
<evidence type="ECO:0000259" key="7">
    <source>
        <dbReference type="PROSITE" id="PS50235"/>
    </source>
</evidence>
<dbReference type="Proteomes" id="UP000694925">
    <property type="component" value="Unplaced"/>
</dbReference>
<evidence type="ECO:0000256" key="1">
    <source>
        <dbReference type="ARBA" id="ARBA00009085"/>
    </source>
</evidence>
<reference evidence="9" key="1">
    <citation type="submission" date="2025-08" db="UniProtKB">
        <authorList>
            <consortium name="RefSeq"/>
        </authorList>
    </citation>
    <scope>IDENTIFICATION</scope>
    <source>
        <tissue evidence="9">Whole body</tissue>
    </source>
</reference>
<feature type="compositionally biased region" description="Polar residues" evidence="5">
    <location>
        <begin position="1"/>
        <end position="11"/>
    </location>
</feature>
<dbReference type="GO" id="GO:0016579">
    <property type="term" value="P:protein deubiquitination"/>
    <property type="evidence" value="ECO:0007669"/>
    <property type="project" value="InterPro"/>
</dbReference>
<dbReference type="KEGG" id="ccal:113465007"/>
<feature type="domain" description="MATH" evidence="6">
    <location>
        <begin position="31"/>
        <end position="159"/>
    </location>
</feature>
<dbReference type="GO" id="GO:0004843">
    <property type="term" value="F:cysteine-type deubiquitinase activity"/>
    <property type="evidence" value="ECO:0007669"/>
    <property type="project" value="InterPro"/>
</dbReference>
<evidence type="ECO:0000256" key="5">
    <source>
        <dbReference type="SAM" id="MobiDB-lite"/>
    </source>
</evidence>
<dbReference type="PANTHER" id="PTHR24006:SF644">
    <property type="entry name" value="UBIQUITIN CARBOXYL-TERMINAL HYDROLASE 7"/>
    <property type="match status" value="1"/>
</dbReference>
<feature type="region of interest" description="Disordered" evidence="5">
    <location>
        <begin position="1"/>
        <end position="28"/>
    </location>
</feature>
<dbReference type="SMART" id="SM00061">
    <property type="entry name" value="MATH"/>
    <property type="match status" value="1"/>
</dbReference>
<dbReference type="InterPro" id="IPR028889">
    <property type="entry name" value="USP"/>
</dbReference>